<comment type="caution">
    <text evidence="1">The sequence shown here is derived from an EMBL/GenBank/DDBJ whole genome shotgun (WGS) entry which is preliminary data.</text>
</comment>
<organism evidence="1 2">
    <name type="scientific">Mucilaginibacter straminoryzae</name>
    <dbReference type="NCBI Taxonomy" id="2932774"/>
    <lineage>
        <taxon>Bacteria</taxon>
        <taxon>Pseudomonadati</taxon>
        <taxon>Bacteroidota</taxon>
        <taxon>Sphingobacteriia</taxon>
        <taxon>Sphingobacteriales</taxon>
        <taxon>Sphingobacteriaceae</taxon>
        <taxon>Mucilaginibacter</taxon>
    </lineage>
</organism>
<evidence type="ECO:0008006" key="3">
    <source>
        <dbReference type="Google" id="ProtNLM"/>
    </source>
</evidence>
<accession>A0A9X1X499</accession>
<proteinExistence type="predicted"/>
<dbReference type="PROSITE" id="PS51257">
    <property type="entry name" value="PROKAR_LIPOPROTEIN"/>
    <property type="match status" value="1"/>
</dbReference>
<dbReference type="Proteomes" id="UP001139450">
    <property type="component" value="Unassembled WGS sequence"/>
</dbReference>
<evidence type="ECO:0000313" key="2">
    <source>
        <dbReference type="Proteomes" id="UP001139450"/>
    </source>
</evidence>
<name>A0A9X1X499_9SPHI</name>
<dbReference type="EMBL" id="JALJEJ010000006">
    <property type="protein sequence ID" value="MCJ8210822.1"/>
    <property type="molecule type" value="Genomic_DNA"/>
</dbReference>
<gene>
    <name evidence="1" type="ORF">MUY27_13980</name>
</gene>
<dbReference type="RefSeq" id="WP_245130760.1">
    <property type="nucleotide sequence ID" value="NZ_JALJEJ010000006.1"/>
</dbReference>
<keyword evidence="2" id="KW-1185">Reference proteome</keyword>
<evidence type="ECO:0000313" key="1">
    <source>
        <dbReference type="EMBL" id="MCJ8210822.1"/>
    </source>
</evidence>
<protein>
    <recommendedName>
        <fullName evidence="3">Lipocalin-like domain-containing protein</fullName>
    </recommendedName>
</protein>
<dbReference type="AlphaFoldDB" id="A0A9X1X499"/>
<sequence length="137" mass="15300">MKRKFLLAALVVTIIACKKSEDNSPSNKIKPALTNVFGTWELLRVHTGWGKSGDLAPGNGDKYILNSDSTYVRYVGNKIQAQGNYSIKITETRDSMRFGMIKFTNPTSLENFQTRPKTILFGTTAADGPAYEYKKIK</sequence>
<reference evidence="1" key="1">
    <citation type="submission" date="2022-04" db="EMBL/GenBank/DDBJ databases">
        <title>Mucilaginibacter sp. RS28 isolated from freshwater.</title>
        <authorList>
            <person name="Ko S.-R."/>
        </authorList>
    </citation>
    <scope>NUCLEOTIDE SEQUENCE</scope>
    <source>
        <strain evidence="1">RS28</strain>
    </source>
</reference>